<sequence>MYALSLFILTGFFVAFYTYKYTWFHIIHLFESLNNASNPIPSLIHTASSANILQLIAASDDEDKVTRKHAQLVKAIARAAFTATITSTVVMIEFILIELNRDIDASSPEHTLWGILLSTIVLCLVFVQPAAMCYLLVNKIFKSNILDNDSTKLITSFSLMVIWLIFVSKSYIFTDLAVVEGAGMLSYYVQRISILGVTLMAVLNGVGSFSTVYYYLYKRLAPQQKVSTDTAKQRVQSLEKSLQNTDNMISKKEVELKNRIGDNTNDASELNRRTNLRPKGSFMDLQSLHIFNKSSSEQSTLQTEINSLKMIKNDIYVKLLRAQQTLDNQQAKLTGKSSYKDQISGIVAQCVSFYCLFKILQVSIVHSIQFFRSNDINTSKSDPLVLTLTHITEFVFTIEDEEFLINQLSFIISGVLFLCSFNGVFLTLTHLYRFLPIDLSKLDSSSDKSSSTKRNPKSVSVIKNLFVSQLMGIYVLATINILKSNLTQTMGLKLNALMLTTGLEMNVVDHWFDKVFLVSVVLTGIVIRVGEVWRDDGFEEQELMGKIV</sequence>
<feature type="transmembrane region" description="Helical" evidence="5">
    <location>
        <begin position="6"/>
        <end position="24"/>
    </location>
</feature>
<evidence type="ECO:0000256" key="4">
    <source>
        <dbReference type="ARBA" id="ARBA00023136"/>
    </source>
</evidence>
<keyword evidence="2 5" id="KW-0812">Transmembrane</keyword>
<proteinExistence type="predicted"/>
<feature type="domain" description="Golgi pH regulator conserved" evidence="7">
    <location>
        <begin position="188"/>
        <end position="255"/>
    </location>
</feature>
<dbReference type="PANTHER" id="PTHR15948:SF0">
    <property type="entry name" value="GOLGI PH REGULATOR A-RELATED"/>
    <property type="match status" value="1"/>
</dbReference>
<dbReference type="GO" id="GO:0016020">
    <property type="term" value="C:membrane"/>
    <property type="evidence" value="ECO:0007669"/>
    <property type="project" value="UniProtKB-SubCell"/>
</dbReference>
<dbReference type="OrthoDB" id="264392at2759"/>
<dbReference type="Pfam" id="PF12430">
    <property type="entry name" value="ABA_GPCR"/>
    <property type="match status" value="1"/>
</dbReference>
<organism evidence="8">
    <name type="scientific">Cyberlindnera fabianii</name>
    <name type="common">Yeast</name>
    <name type="synonym">Hansenula fabianii</name>
    <dbReference type="NCBI Taxonomy" id="36022"/>
    <lineage>
        <taxon>Eukaryota</taxon>
        <taxon>Fungi</taxon>
        <taxon>Dikarya</taxon>
        <taxon>Ascomycota</taxon>
        <taxon>Saccharomycotina</taxon>
        <taxon>Saccharomycetes</taxon>
        <taxon>Phaffomycetales</taxon>
        <taxon>Phaffomycetaceae</taxon>
        <taxon>Cyberlindnera</taxon>
    </lineage>
</organism>
<dbReference type="PANTHER" id="PTHR15948">
    <property type="entry name" value="G-PROTEIN COUPLED RECEPTOR 89-RELATED"/>
    <property type="match status" value="1"/>
</dbReference>
<evidence type="ECO:0000256" key="3">
    <source>
        <dbReference type="ARBA" id="ARBA00022989"/>
    </source>
</evidence>
<dbReference type="InterPro" id="IPR025969">
    <property type="entry name" value="ABA_GPCR_dom"/>
</dbReference>
<accession>A0A061BDS1</accession>
<protein>
    <submittedName>
        <fullName evidence="8">CYFA0S33e00122g1_1</fullName>
    </submittedName>
</protein>
<evidence type="ECO:0000259" key="7">
    <source>
        <dbReference type="Pfam" id="PF12537"/>
    </source>
</evidence>
<gene>
    <name evidence="8" type="ORF">CYFA0S_33e00122g</name>
</gene>
<dbReference type="PhylomeDB" id="A0A061BDS1"/>
<dbReference type="EMBL" id="LK052918">
    <property type="protein sequence ID" value="CDR47533.1"/>
    <property type="molecule type" value="Genomic_DNA"/>
</dbReference>
<dbReference type="AlphaFoldDB" id="A0A061BDS1"/>
<feature type="transmembrane region" description="Helical" evidence="5">
    <location>
        <begin position="461"/>
        <end position="482"/>
    </location>
</feature>
<feature type="transmembrane region" description="Helical" evidence="5">
    <location>
        <begin position="153"/>
        <end position="172"/>
    </location>
</feature>
<dbReference type="InterPro" id="IPR015672">
    <property type="entry name" value="GPHR/GTG"/>
</dbReference>
<dbReference type="InterPro" id="IPR022535">
    <property type="entry name" value="Golgi_pH-regulator_cons_dom"/>
</dbReference>
<feature type="transmembrane region" description="Helical" evidence="5">
    <location>
        <begin position="408"/>
        <end position="432"/>
    </location>
</feature>
<keyword evidence="3 5" id="KW-1133">Transmembrane helix</keyword>
<evidence type="ECO:0000259" key="6">
    <source>
        <dbReference type="Pfam" id="PF12430"/>
    </source>
</evidence>
<comment type="subcellular location">
    <subcellularLocation>
        <location evidence="1">Membrane</location>
        <topology evidence="1">Multi-pass membrane protein</topology>
    </subcellularLocation>
</comment>
<feature type="transmembrane region" description="Helical" evidence="5">
    <location>
        <begin position="75"/>
        <end position="97"/>
    </location>
</feature>
<name>A0A061BDS1_CYBFA</name>
<evidence type="ECO:0000256" key="2">
    <source>
        <dbReference type="ARBA" id="ARBA00022692"/>
    </source>
</evidence>
<feature type="transmembrane region" description="Helical" evidence="5">
    <location>
        <begin position="112"/>
        <end position="137"/>
    </location>
</feature>
<evidence type="ECO:0000313" key="8">
    <source>
        <dbReference type="EMBL" id="CDR47533.1"/>
    </source>
</evidence>
<feature type="transmembrane region" description="Helical" evidence="5">
    <location>
        <begin position="192"/>
        <end position="216"/>
    </location>
</feature>
<evidence type="ECO:0000256" key="5">
    <source>
        <dbReference type="SAM" id="Phobius"/>
    </source>
</evidence>
<dbReference type="Pfam" id="PF12537">
    <property type="entry name" value="GPHR_N"/>
    <property type="match status" value="1"/>
</dbReference>
<reference evidence="8" key="1">
    <citation type="journal article" date="2014" name="Genome Announc.">
        <title>Genome sequence of the yeast Cyberlindnera fabianii (Hansenula fabianii).</title>
        <authorList>
            <person name="Freel K.C."/>
            <person name="Sarilar V."/>
            <person name="Neuveglise C."/>
            <person name="Devillers H."/>
            <person name="Friedrich A."/>
            <person name="Schacherer J."/>
        </authorList>
    </citation>
    <scope>NUCLEOTIDE SEQUENCE</scope>
    <source>
        <strain evidence="8">YJS4271</strain>
    </source>
</reference>
<keyword evidence="4 5" id="KW-0472">Membrane</keyword>
<feature type="domain" description="Abscisic acid G-protein coupled receptor-like" evidence="6">
    <location>
        <begin position="342"/>
        <end position="531"/>
    </location>
</feature>
<evidence type="ECO:0000256" key="1">
    <source>
        <dbReference type="ARBA" id="ARBA00004141"/>
    </source>
</evidence>